<accession>V5GK71</accession>
<dbReference type="InterPro" id="IPR019844">
    <property type="entry name" value="CSD_CS"/>
</dbReference>
<dbReference type="InterPro" id="IPR050181">
    <property type="entry name" value="Cold_shock_domain"/>
</dbReference>
<dbReference type="InterPro" id="IPR002059">
    <property type="entry name" value="CSP_DNA-bd"/>
</dbReference>
<dbReference type="CDD" id="cd04458">
    <property type="entry name" value="CSP_CDS"/>
    <property type="match status" value="1"/>
</dbReference>
<evidence type="ECO:0000259" key="2">
    <source>
        <dbReference type="PROSITE" id="PS51857"/>
    </source>
</evidence>
<dbReference type="PANTHER" id="PTHR11544">
    <property type="entry name" value="COLD SHOCK DOMAIN CONTAINING PROTEINS"/>
    <property type="match status" value="1"/>
</dbReference>
<dbReference type="FunFam" id="2.40.50.140:FF:000274">
    <property type="entry name" value="Mitochondrial RNA binding protein"/>
    <property type="match status" value="1"/>
</dbReference>
<feature type="compositionally biased region" description="Basic and acidic residues" evidence="1">
    <location>
        <begin position="136"/>
        <end position="150"/>
    </location>
</feature>
<dbReference type="GO" id="GO:0003676">
    <property type="term" value="F:nucleic acid binding"/>
    <property type="evidence" value="ECO:0007669"/>
    <property type="project" value="InterPro"/>
</dbReference>
<feature type="domain" description="CSD" evidence="2">
    <location>
        <begin position="31"/>
        <end position="100"/>
    </location>
</feature>
<dbReference type="AlphaFoldDB" id="V5GK71"/>
<dbReference type="EMBL" id="GALX01004017">
    <property type="protein sequence ID" value="JAB64449.1"/>
    <property type="molecule type" value="Transcribed_RNA"/>
</dbReference>
<proteinExistence type="predicted"/>
<dbReference type="InterPro" id="IPR011129">
    <property type="entry name" value="CSD"/>
</dbReference>
<dbReference type="PROSITE" id="PS00352">
    <property type="entry name" value="CSD_1"/>
    <property type="match status" value="1"/>
</dbReference>
<gene>
    <name evidence="3" type="primary">YBOXH</name>
</gene>
<feature type="compositionally biased region" description="Polar residues" evidence="1">
    <location>
        <begin position="282"/>
        <end position="294"/>
    </location>
</feature>
<feature type="compositionally biased region" description="Polar residues" evidence="1">
    <location>
        <begin position="257"/>
        <end position="270"/>
    </location>
</feature>
<organism evidence="3">
    <name type="scientific">Anoplophora glabripennis</name>
    <name type="common">Asian longhorn beetle</name>
    <name type="synonym">Anoplophora nobilis</name>
    <dbReference type="NCBI Taxonomy" id="217634"/>
    <lineage>
        <taxon>Eukaryota</taxon>
        <taxon>Metazoa</taxon>
        <taxon>Ecdysozoa</taxon>
        <taxon>Arthropoda</taxon>
        <taxon>Hexapoda</taxon>
        <taxon>Insecta</taxon>
        <taxon>Pterygota</taxon>
        <taxon>Neoptera</taxon>
        <taxon>Endopterygota</taxon>
        <taxon>Coleoptera</taxon>
        <taxon>Polyphaga</taxon>
        <taxon>Cucujiformia</taxon>
        <taxon>Chrysomeloidea</taxon>
        <taxon>Cerambycidae</taxon>
        <taxon>Lamiinae</taxon>
        <taxon>Lamiini</taxon>
        <taxon>Anoplophora</taxon>
    </lineage>
</organism>
<evidence type="ECO:0000313" key="3">
    <source>
        <dbReference type="EMBL" id="JAB64449.1"/>
    </source>
</evidence>
<dbReference type="InterPro" id="IPR012340">
    <property type="entry name" value="NA-bd_OB-fold"/>
</dbReference>
<dbReference type="PROSITE" id="PS51857">
    <property type="entry name" value="CSD_2"/>
    <property type="match status" value="1"/>
</dbReference>
<protein>
    <submittedName>
        <fullName evidence="3">Y-box factor protein</fullName>
    </submittedName>
</protein>
<dbReference type="PRINTS" id="PR00050">
    <property type="entry name" value="COLDSHOCK"/>
</dbReference>
<dbReference type="SMART" id="SM00357">
    <property type="entry name" value="CSP"/>
    <property type="match status" value="1"/>
</dbReference>
<evidence type="ECO:0000256" key="1">
    <source>
        <dbReference type="SAM" id="MobiDB-lite"/>
    </source>
</evidence>
<dbReference type="Gene3D" id="2.40.50.140">
    <property type="entry name" value="Nucleic acid-binding proteins"/>
    <property type="match status" value="1"/>
</dbReference>
<dbReference type="Pfam" id="PF00313">
    <property type="entry name" value="CSD"/>
    <property type="match status" value="1"/>
</dbReference>
<feature type="region of interest" description="Disordered" evidence="1">
    <location>
        <begin position="94"/>
        <end position="294"/>
    </location>
</feature>
<sequence>MAEAEQQQVPEQPKAAPAVAKVKDKEVIASKVTGTVKWFNVKSGYGFINRNDTKEDVFVHQSAIIKNNPKKAVRSVGDGELVEFSVVVGEKGNEAANVTGPNGEPVRGSPYAADRRRGYRQWYYPRGGRRPSNRRPPKDNVDESEGKEGAAGEGGPQGPPRRYRPRRGGRGGYGGGYYRGPYRGPPGDQDQSGDAPRGRGPPRRFFRRNFRGGRGGGRPRSQDSQGQAGEQVGQDGPRGPPRQRYRRRGPPRPRGGNSLSEPGSQQNTKAPDSPAPAKTEESQPVQNTTTESSA</sequence>
<feature type="compositionally biased region" description="Basic residues" evidence="1">
    <location>
        <begin position="200"/>
        <end position="211"/>
    </location>
</feature>
<reference evidence="3" key="1">
    <citation type="submission" date="2013-07" db="EMBL/GenBank/DDBJ databases">
        <title>Midgut Transcriptome Profiling of Anoplphora glabripennis, a Lignocellulose Degrading, Wood-Boring Cerambycid.</title>
        <authorList>
            <person name="Scully E.D."/>
            <person name="Hoover K."/>
            <person name="Carlson J.E."/>
            <person name="Tien M."/>
            <person name="Geib S.M."/>
        </authorList>
    </citation>
    <scope>NUCLEOTIDE SEQUENCE</scope>
</reference>
<feature type="compositionally biased region" description="Basic residues" evidence="1">
    <location>
        <begin position="241"/>
        <end position="251"/>
    </location>
</feature>
<dbReference type="SUPFAM" id="SSF50249">
    <property type="entry name" value="Nucleic acid-binding proteins"/>
    <property type="match status" value="1"/>
</dbReference>
<name>V5GK71_ANOGL</name>